<evidence type="ECO:0000313" key="2">
    <source>
        <dbReference type="Proteomes" id="UP000634308"/>
    </source>
</evidence>
<dbReference type="EMBL" id="BMQM01000026">
    <property type="protein sequence ID" value="GGR67824.1"/>
    <property type="molecule type" value="Genomic_DNA"/>
</dbReference>
<comment type="caution">
    <text evidence="1">The sequence shown here is derived from an EMBL/GenBank/DDBJ whole genome shotgun (WGS) entry which is preliminary data.</text>
</comment>
<accession>A0ABQ2RXZ4</accession>
<gene>
    <name evidence="1" type="ORF">GCM10008959_32460</name>
</gene>
<dbReference type="Proteomes" id="UP000634308">
    <property type="component" value="Unassembled WGS sequence"/>
</dbReference>
<protein>
    <submittedName>
        <fullName evidence="1">Uncharacterized protein</fullName>
    </submittedName>
</protein>
<keyword evidence="2" id="KW-1185">Reference proteome</keyword>
<evidence type="ECO:0000313" key="1">
    <source>
        <dbReference type="EMBL" id="GGR67824.1"/>
    </source>
</evidence>
<proteinExistence type="predicted"/>
<name>A0ABQ2RXZ4_9DEIO</name>
<sequence>MGAQSGVGKSLILYRKAPVSLSERHLRRHEGPEIGVVTAAPETGPGERTRGRYTTLEPVIPVRLIGRKLVFLLPMQPSSMICLT</sequence>
<organism evidence="1 2">
    <name type="scientific">Deinococcus seoulensis</name>
    <dbReference type="NCBI Taxonomy" id="1837379"/>
    <lineage>
        <taxon>Bacteria</taxon>
        <taxon>Thermotogati</taxon>
        <taxon>Deinococcota</taxon>
        <taxon>Deinococci</taxon>
        <taxon>Deinococcales</taxon>
        <taxon>Deinococcaceae</taxon>
        <taxon>Deinococcus</taxon>
    </lineage>
</organism>
<reference evidence="2" key="1">
    <citation type="journal article" date="2019" name="Int. J. Syst. Evol. Microbiol.">
        <title>The Global Catalogue of Microorganisms (GCM) 10K type strain sequencing project: providing services to taxonomists for standard genome sequencing and annotation.</title>
        <authorList>
            <consortium name="The Broad Institute Genomics Platform"/>
            <consortium name="The Broad Institute Genome Sequencing Center for Infectious Disease"/>
            <person name="Wu L."/>
            <person name="Ma J."/>
        </authorList>
    </citation>
    <scope>NUCLEOTIDE SEQUENCE [LARGE SCALE GENOMIC DNA]</scope>
    <source>
        <strain evidence="2">JCM 31404</strain>
    </source>
</reference>